<organism evidence="1 2">
    <name type="scientific">Euphydryas editha</name>
    <name type="common">Edith's checkerspot</name>
    <dbReference type="NCBI Taxonomy" id="104508"/>
    <lineage>
        <taxon>Eukaryota</taxon>
        <taxon>Metazoa</taxon>
        <taxon>Ecdysozoa</taxon>
        <taxon>Arthropoda</taxon>
        <taxon>Hexapoda</taxon>
        <taxon>Insecta</taxon>
        <taxon>Pterygota</taxon>
        <taxon>Neoptera</taxon>
        <taxon>Endopterygota</taxon>
        <taxon>Lepidoptera</taxon>
        <taxon>Glossata</taxon>
        <taxon>Ditrysia</taxon>
        <taxon>Papilionoidea</taxon>
        <taxon>Nymphalidae</taxon>
        <taxon>Nymphalinae</taxon>
        <taxon>Euphydryas</taxon>
    </lineage>
</organism>
<comment type="caution">
    <text evidence="1">The sequence shown here is derived from an EMBL/GenBank/DDBJ whole genome shotgun (WGS) entry which is preliminary data.</text>
</comment>
<dbReference type="EMBL" id="CAKOGL010000018">
    <property type="protein sequence ID" value="CAH2097460.1"/>
    <property type="molecule type" value="Genomic_DNA"/>
</dbReference>
<reference evidence="1" key="1">
    <citation type="submission" date="2022-03" db="EMBL/GenBank/DDBJ databases">
        <authorList>
            <person name="Tunstrom K."/>
        </authorList>
    </citation>
    <scope>NUCLEOTIDE SEQUENCE</scope>
</reference>
<evidence type="ECO:0000313" key="1">
    <source>
        <dbReference type="EMBL" id="CAH2097460.1"/>
    </source>
</evidence>
<name>A0AAU9UKZ0_EUPED</name>
<protein>
    <submittedName>
        <fullName evidence="1">Uncharacterized protein</fullName>
    </submittedName>
</protein>
<keyword evidence="2" id="KW-1185">Reference proteome</keyword>
<accession>A0AAU9UKZ0</accession>
<dbReference type="AlphaFoldDB" id="A0AAU9UKZ0"/>
<gene>
    <name evidence="1" type="ORF">EEDITHA_LOCUS12686</name>
</gene>
<evidence type="ECO:0000313" key="2">
    <source>
        <dbReference type="Proteomes" id="UP001153954"/>
    </source>
</evidence>
<proteinExistence type="predicted"/>
<dbReference type="Proteomes" id="UP001153954">
    <property type="component" value="Unassembled WGS sequence"/>
</dbReference>
<sequence length="169" mass="19187">MNIKEPNSRLTRWRLKLSEFDFSVVYKQGKCNTNADALSRIEIHNEEVSSIIANPSEKSPSLIANSNTDTVHTDSENPILEVPITDFPLNKYHKQIVLTLVDDIKSRPSVSKPFESHIRTHIQISKNNIEEDVINAIKEYVNPKVKTGILINPPLAIVTDPYSLLRERS</sequence>